<gene>
    <name evidence="1" type="ORF">Hypma_004815</name>
</gene>
<proteinExistence type="predicted"/>
<name>A0A369IZK0_HYPMA</name>
<evidence type="ECO:0000313" key="2">
    <source>
        <dbReference type="Proteomes" id="UP000076154"/>
    </source>
</evidence>
<reference evidence="1" key="1">
    <citation type="submission" date="2018-04" db="EMBL/GenBank/DDBJ databases">
        <title>Whole genome sequencing of Hypsizygus marmoreus.</title>
        <authorList>
            <person name="Choi I.-G."/>
            <person name="Min B."/>
            <person name="Kim J.-G."/>
            <person name="Kim S."/>
            <person name="Oh Y.-L."/>
            <person name="Kong W.-S."/>
            <person name="Park H."/>
            <person name="Jeong J."/>
            <person name="Song E.-S."/>
        </authorList>
    </citation>
    <scope>NUCLEOTIDE SEQUENCE [LARGE SCALE GENOMIC DNA]</scope>
    <source>
        <strain evidence="1">51987-8</strain>
    </source>
</reference>
<organism evidence="1 2">
    <name type="scientific">Hypsizygus marmoreus</name>
    <name type="common">White beech mushroom</name>
    <name type="synonym">Agaricus marmoreus</name>
    <dbReference type="NCBI Taxonomy" id="39966"/>
    <lineage>
        <taxon>Eukaryota</taxon>
        <taxon>Fungi</taxon>
        <taxon>Dikarya</taxon>
        <taxon>Basidiomycota</taxon>
        <taxon>Agaricomycotina</taxon>
        <taxon>Agaricomycetes</taxon>
        <taxon>Agaricomycetidae</taxon>
        <taxon>Agaricales</taxon>
        <taxon>Tricholomatineae</taxon>
        <taxon>Lyophyllaceae</taxon>
        <taxon>Hypsizygus</taxon>
    </lineage>
</organism>
<dbReference type="OrthoDB" id="2937132at2759"/>
<keyword evidence="2" id="KW-1185">Reference proteome</keyword>
<dbReference type="AlphaFoldDB" id="A0A369IZK0"/>
<comment type="caution">
    <text evidence="1">The sequence shown here is derived from an EMBL/GenBank/DDBJ whole genome shotgun (WGS) entry which is preliminary data.</text>
</comment>
<dbReference type="Proteomes" id="UP000076154">
    <property type="component" value="Unassembled WGS sequence"/>
</dbReference>
<accession>A0A369IZK0</accession>
<dbReference type="InParanoid" id="A0A369IZK0"/>
<evidence type="ECO:0000313" key="1">
    <source>
        <dbReference type="EMBL" id="RDB15178.1"/>
    </source>
</evidence>
<dbReference type="EMBL" id="LUEZ02000184">
    <property type="protein sequence ID" value="RDB15178.1"/>
    <property type="molecule type" value="Genomic_DNA"/>
</dbReference>
<sequence length="237" mass="26994">MDAGSRNQAIREPSPDMVVSLEPNERRIETNQCARSALRYVIWLLLLACQHMRPRTLVMYRYLVSALFTQREHIAASFVFEMMVKDPQLLITLPHTIQTLPVSYLIRDDLKKRYAHLEGENILIDPEILESICVALDRKSWQAKDYPPNKTLQRCLQSLIIFAALLDLRKLPFGNMNALLTTLTSCLDSGASSVEERESRLDMVWADVEPKLISISALVYVGEVLASLINNLPRLSL</sequence>
<protein>
    <submittedName>
        <fullName evidence="1">Uncharacterized protein</fullName>
    </submittedName>
</protein>